<gene>
    <name evidence="4" type="primary">rpfG_4</name>
    <name evidence="4" type="ORF">Pla110_25640</name>
</gene>
<dbReference type="Gene3D" id="1.10.3210.10">
    <property type="entry name" value="Hypothetical protein af1432"/>
    <property type="match status" value="1"/>
</dbReference>
<keyword evidence="1" id="KW-1133">Transmembrane helix</keyword>
<dbReference type="PROSITE" id="PS51832">
    <property type="entry name" value="HD_GYP"/>
    <property type="match status" value="1"/>
</dbReference>
<dbReference type="SUPFAM" id="SSF55781">
    <property type="entry name" value="GAF domain-like"/>
    <property type="match status" value="1"/>
</dbReference>
<dbReference type="EMBL" id="CP036281">
    <property type="protein sequence ID" value="QDU80828.1"/>
    <property type="molecule type" value="Genomic_DNA"/>
</dbReference>
<dbReference type="PROSITE" id="PS51831">
    <property type="entry name" value="HD"/>
    <property type="match status" value="1"/>
</dbReference>
<dbReference type="InterPro" id="IPR003607">
    <property type="entry name" value="HD/PDEase_dom"/>
</dbReference>
<dbReference type="PANTHER" id="PTHR43155:SF2">
    <property type="entry name" value="CYCLIC DI-GMP PHOSPHODIESTERASE PA4108"/>
    <property type="match status" value="1"/>
</dbReference>
<organism evidence="4 5">
    <name type="scientific">Polystyrenella longa</name>
    <dbReference type="NCBI Taxonomy" id="2528007"/>
    <lineage>
        <taxon>Bacteria</taxon>
        <taxon>Pseudomonadati</taxon>
        <taxon>Planctomycetota</taxon>
        <taxon>Planctomycetia</taxon>
        <taxon>Planctomycetales</taxon>
        <taxon>Planctomycetaceae</taxon>
        <taxon>Polystyrenella</taxon>
    </lineage>
</organism>
<keyword evidence="1" id="KW-0472">Membrane</keyword>
<evidence type="ECO:0000259" key="2">
    <source>
        <dbReference type="PROSITE" id="PS51831"/>
    </source>
</evidence>
<dbReference type="InterPro" id="IPR006674">
    <property type="entry name" value="HD_domain"/>
</dbReference>
<dbReference type="CDD" id="cd00077">
    <property type="entry name" value="HDc"/>
    <property type="match status" value="1"/>
</dbReference>
<dbReference type="AlphaFoldDB" id="A0A518CNP4"/>
<accession>A0A518CNP4</accession>
<dbReference type="PANTHER" id="PTHR43155">
    <property type="entry name" value="CYCLIC DI-GMP PHOSPHODIESTERASE PA4108-RELATED"/>
    <property type="match status" value="1"/>
</dbReference>
<evidence type="ECO:0000313" key="5">
    <source>
        <dbReference type="Proteomes" id="UP000317178"/>
    </source>
</evidence>
<keyword evidence="5" id="KW-1185">Reference proteome</keyword>
<reference evidence="4 5" key="1">
    <citation type="submission" date="2019-02" db="EMBL/GenBank/DDBJ databases">
        <title>Deep-cultivation of Planctomycetes and their phenomic and genomic characterization uncovers novel biology.</title>
        <authorList>
            <person name="Wiegand S."/>
            <person name="Jogler M."/>
            <person name="Boedeker C."/>
            <person name="Pinto D."/>
            <person name="Vollmers J."/>
            <person name="Rivas-Marin E."/>
            <person name="Kohn T."/>
            <person name="Peeters S.H."/>
            <person name="Heuer A."/>
            <person name="Rast P."/>
            <person name="Oberbeckmann S."/>
            <person name="Bunk B."/>
            <person name="Jeske O."/>
            <person name="Meyerdierks A."/>
            <person name="Storesund J.E."/>
            <person name="Kallscheuer N."/>
            <person name="Luecker S."/>
            <person name="Lage O.M."/>
            <person name="Pohl T."/>
            <person name="Merkel B.J."/>
            <person name="Hornburger P."/>
            <person name="Mueller R.-W."/>
            <person name="Bruemmer F."/>
            <person name="Labrenz M."/>
            <person name="Spormann A.M."/>
            <person name="Op den Camp H."/>
            <person name="Overmann J."/>
            <person name="Amann R."/>
            <person name="Jetten M.S.M."/>
            <person name="Mascher T."/>
            <person name="Medema M.H."/>
            <person name="Devos D.P."/>
            <person name="Kaster A.-K."/>
            <person name="Ovreas L."/>
            <person name="Rohde M."/>
            <person name="Galperin M.Y."/>
            <person name="Jogler C."/>
        </authorList>
    </citation>
    <scope>NUCLEOTIDE SEQUENCE [LARGE SCALE GENOMIC DNA]</scope>
    <source>
        <strain evidence="4 5">Pla110</strain>
    </source>
</reference>
<dbReference type="SUPFAM" id="SSF109604">
    <property type="entry name" value="HD-domain/PDEase-like"/>
    <property type="match status" value="1"/>
</dbReference>
<feature type="domain" description="HD" evidence="2">
    <location>
        <begin position="364"/>
        <end position="486"/>
    </location>
</feature>
<dbReference type="Gene3D" id="3.30.450.40">
    <property type="match status" value="1"/>
</dbReference>
<dbReference type="GO" id="GO:0071111">
    <property type="term" value="F:cyclic-guanylate-specific phosphodiesterase activity"/>
    <property type="evidence" value="ECO:0007669"/>
    <property type="project" value="UniProtKB-EC"/>
</dbReference>
<dbReference type="RefSeq" id="WP_144996064.1">
    <property type="nucleotide sequence ID" value="NZ_CP036281.1"/>
</dbReference>
<protein>
    <submittedName>
        <fullName evidence="4">Cyclic di-GMP phosphodiesterase response regulator RpfG</fullName>
        <ecNumber evidence="4">3.1.4.52</ecNumber>
    </submittedName>
</protein>
<evidence type="ECO:0000259" key="3">
    <source>
        <dbReference type="PROSITE" id="PS51832"/>
    </source>
</evidence>
<keyword evidence="4" id="KW-0378">Hydrolase</keyword>
<feature type="domain" description="HD-GYP" evidence="3">
    <location>
        <begin position="342"/>
        <end position="537"/>
    </location>
</feature>
<dbReference type="InterPro" id="IPR029016">
    <property type="entry name" value="GAF-like_dom_sf"/>
</dbReference>
<proteinExistence type="predicted"/>
<keyword evidence="1" id="KW-0812">Transmembrane</keyword>
<dbReference type="Proteomes" id="UP000317178">
    <property type="component" value="Chromosome"/>
</dbReference>
<dbReference type="InterPro" id="IPR037522">
    <property type="entry name" value="HD_GYP_dom"/>
</dbReference>
<evidence type="ECO:0000313" key="4">
    <source>
        <dbReference type="EMBL" id="QDU80828.1"/>
    </source>
</evidence>
<evidence type="ECO:0000256" key="1">
    <source>
        <dbReference type="SAM" id="Phobius"/>
    </source>
</evidence>
<name>A0A518CNP4_9PLAN</name>
<feature type="transmembrane region" description="Helical" evidence="1">
    <location>
        <begin position="91"/>
        <end position="112"/>
    </location>
</feature>
<sequence length="553" mass="61918">MISQSVSDNTIRQQKLSGHTGSLQQAIIEQCGQRLKELKSCTGIPFFAWDIRHGKSISRAGSSSRALIPECLLSELKETQEARKVQLNIDIWAILVPLVVDGFFAGVAVGYVCAHESTRPADLVIAAAIQNWPENEFNEWLEQIPACSESMLDAMVKMLNEHSLFEQMETDLNQSILQLDQQLEHTYEEISLLHRLTSNLHISRSPADLGGLCLDGVSGLVPAAAHLIWFNDKVSDESFIVHGELPFDEFGLARLVAQFETHNWSQPLVKNYFQETSLGKEFPGLDNFILVPITEASHRSGWILSCNMQHDEEFGTIEANLLKSIATILGTHLRNIQLYEEIQKLILSFVQSLVSTLDAKDPYTRGHSERVALIARRIAEELGWSNDELENIYLSGLLHDLGKIGVDDRVLRKEGPLDKEEFAQIQQHPMIGFSILKRLKNLQQVLPGIRSHHESFDGRGYPDGLKGDDIPIMARILAVADSYDAMGSDRPYRSGMPVDKIESILSSGAGKQWDSKVVETYFNVREDILRICREYSPEGGILNANVNSDDAYV</sequence>
<dbReference type="KEGG" id="plon:Pla110_25640"/>
<dbReference type="SMART" id="SM00471">
    <property type="entry name" value="HDc"/>
    <property type="match status" value="1"/>
</dbReference>
<dbReference type="Pfam" id="PF13487">
    <property type="entry name" value="HD_5"/>
    <property type="match status" value="1"/>
</dbReference>
<dbReference type="OrthoDB" id="9804747at2"/>
<dbReference type="EC" id="3.1.4.52" evidence="4"/>